<dbReference type="GO" id="GO:0000978">
    <property type="term" value="F:RNA polymerase II cis-regulatory region sequence-specific DNA binding"/>
    <property type="evidence" value="ECO:0007669"/>
    <property type="project" value="TreeGrafter"/>
</dbReference>
<dbReference type="InterPro" id="IPR036390">
    <property type="entry name" value="WH_DNA-bd_sf"/>
</dbReference>
<dbReference type="SMART" id="SM00339">
    <property type="entry name" value="FH"/>
    <property type="match status" value="1"/>
</dbReference>
<feature type="DNA-binding region" description="Fork-head" evidence="3">
    <location>
        <begin position="91"/>
        <end position="183"/>
    </location>
</feature>
<feature type="region of interest" description="Disordered" evidence="4">
    <location>
        <begin position="184"/>
        <end position="221"/>
    </location>
</feature>
<evidence type="ECO:0000256" key="2">
    <source>
        <dbReference type="ARBA" id="ARBA00023242"/>
    </source>
</evidence>
<accession>A0AA36AKH8</accession>
<dbReference type="Proteomes" id="UP001162480">
    <property type="component" value="Chromosome 2"/>
</dbReference>
<keyword evidence="7" id="KW-1185">Reference proteome</keyword>
<dbReference type="GO" id="GO:0000981">
    <property type="term" value="F:DNA-binding transcription factor activity, RNA polymerase II-specific"/>
    <property type="evidence" value="ECO:0007669"/>
    <property type="project" value="TreeGrafter"/>
</dbReference>
<dbReference type="InterPro" id="IPR001766">
    <property type="entry name" value="Fork_head_dom"/>
</dbReference>
<dbReference type="InterPro" id="IPR050211">
    <property type="entry name" value="FOX_domain-containing"/>
</dbReference>
<dbReference type="CDD" id="cd20035">
    <property type="entry name" value="FH_FOXQ2-like"/>
    <property type="match status" value="1"/>
</dbReference>
<reference evidence="6" key="1">
    <citation type="submission" date="2023-08" db="EMBL/GenBank/DDBJ databases">
        <authorList>
            <person name="Alioto T."/>
            <person name="Alioto T."/>
            <person name="Gomez Garrido J."/>
        </authorList>
    </citation>
    <scope>NUCLEOTIDE SEQUENCE</scope>
</reference>
<dbReference type="GO" id="GO:0009653">
    <property type="term" value="P:anatomical structure morphogenesis"/>
    <property type="evidence" value="ECO:0007669"/>
    <property type="project" value="TreeGrafter"/>
</dbReference>
<dbReference type="AlphaFoldDB" id="A0AA36AKH8"/>
<dbReference type="InterPro" id="IPR036388">
    <property type="entry name" value="WH-like_DNA-bd_sf"/>
</dbReference>
<dbReference type="EMBL" id="OX597815">
    <property type="protein sequence ID" value="CAI9717880.1"/>
    <property type="molecule type" value="Genomic_DNA"/>
</dbReference>
<dbReference type="GO" id="GO:0005634">
    <property type="term" value="C:nucleus"/>
    <property type="evidence" value="ECO:0007669"/>
    <property type="project" value="UniProtKB-SubCell"/>
</dbReference>
<dbReference type="PANTHER" id="PTHR11829">
    <property type="entry name" value="FORKHEAD BOX PROTEIN"/>
    <property type="match status" value="1"/>
</dbReference>
<evidence type="ECO:0000313" key="7">
    <source>
        <dbReference type="Proteomes" id="UP001162480"/>
    </source>
</evidence>
<dbReference type="InterPro" id="IPR030456">
    <property type="entry name" value="TF_fork_head_CS_2"/>
</dbReference>
<evidence type="ECO:0000256" key="3">
    <source>
        <dbReference type="PROSITE-ProRule" id="PRU00089"/>
    </source>
</evidence>
<keyword evidence="2 3" id="KW-0539">Nucleus</keyword>
<keyword evidence="1 3" id="KW-0238">DNA-binding</keyword>
<protein>
    <submittedName>
        <fullName evidence="6">Forkhead box C1-A-like</fullName>
    </submittedName>
</protein>
<dbReference type="GO" id="GO:0030154">
    <property type="term" value="P:cell differentiation"/>
    <property type="evidence" value="ECO:0007669"/>
    <property type="project" value="TreeGrafter"/>
</dbReference>
<feature type="compositionally biased region" description="Basic and acidic residues" evidence="4">
    <location>
        <begin position="303"/>
        <end position="312"/>
    </location>
</feature>
<evidence type="ECO:0000313" key="6">
    <source>
        <dbReference type="EMBL" id="CAI9717880.1"/>
    </source>
</evidence>
<dbReference type="PROSITE" id="PS50039">
    <property type="entry name" value="FORK_HEAD_3"/>
    <property type="match status" value="1"/>
</dbReference>
<name>A0AA36AKH8_OCTVU</name>
<feature type="domain" description="Fork-head" evidence="5">
    <location>
        <begin position="91"/>
        <end position="183"/>
    </location>
</feature>
<proteinExistence type="predicted"/>
<dbReference type="PANTHER" id="PTHR11829:SF343">
    <property type="entry name" value="FORK-HEAD DOMAIN-CONTAINING PROTEIN"/>
    <property type="match status" value="1"/>
</dbReference>
<dbReference type="PROSITE" id="PS00658">
    <property type="entry name" value="FORK_HEAD_2"/>
    <property type="match status" value="1"/>
</dbReference>
<dbReference type="PRINTS" id="PR00053">
    <property type="entry name" value="FORKHEAD"/>
</dbReference>
<evidence type="ECO:0000259" key="5">
    <source>
        <dbReference type="PROSITE" id="PS50039"/>
    </source>
</evidence>
<gene>
    <name evidence="6" type="ORF">OCTVUL_1B000258</name>
</gene>
<organism evidence="6 7">
    <name type="scientific">Octopus vulgaris</name>
    <name type="common">Common octopus</name>
    <dbReference type="NCBI Taxonomy" id="6645"/>
    <lineage>
        <taxon>Eukaryota</taxon>
        <taxon>Metazoa</taxon>
        <taxon>Spiralia</taxon>
        <taxon>Lophotrochozoa</taxon>
        <taxon>Mollusca</taxon>
        <taxon>Cephalopoda</taxon>
        <taxon>Coleoidea</taxon>
        <taxon>Octopodiformes</taxon>
        <taxon>Octopoda</taxon>
        <taxon>Incirrata</taxon>
        <taxon>Octopodidae</taxon>
        <taxon>Octopus</taxon>
    </lineage>
</organism>
<sequence length="482" mass="53641">MCSNNPGSMIPYGLKVPNLSPYMPLGTALTQLPLDFHRAQLYDYNARLQYGIRSHPTTLGLNPYAHTMDTLGHPYVFKQDLRARYIHEEPKPSHSYIGLIAMAILNSKEKKLVLSDIYQWILDNYPYFRTRGPGWRNSIRHNLSLNDCFIKAGRSANGKGHYWAIHPANIEDFNKGDFRRRRAQRRVRKHMGLSVPDDEDSPSPSPTSAAPIPKWPDSAPVVGIDETKESADNVDTTSPGNFSPVVGDSSPIAVTRETKSCSPVTTSETPCVKKRLFDMESLLAPETKRRTCTSFTKDDFSRTVDMPSDREANNNLNNNQTSPGKGPDIRDFTDKIIGKCEPQNAIISIANSQRLSELHNVGLLSAAESLKASAEHIGLHSKLSGCGGGDMLTPKAETGYVSAFHSMLPSTWGALSSYAYPIMGGSHYSITVPVTTFSSPAKKWPPGFTDIAHHRRHSPEKERNFCLRLVGTYFTYNALWER</sequence>
<dbReference type="Gene3D" id="1.10.10.10">
    <property type="entry name" value="Winged helix-like DNA-binding domain superfamily/Winged helix DNA-binding domain"/>
    <property type="match status" value="1"/>
</dbReference>
<feature type="region of interest" description="Disordered" evidence="4">
    <location>
        <begin position="230"/>
        <end position="249"/>
    </location>
</feature>
<feature type="compositionally biased region" description="Polar residues" evidence="4">
    <location>
        <begin position="313"/>
        <end position="323"/>
    </location>
</feature>
<evidence type="ECO:0000256" key="4">
    <source>
        <dbReference type="SAM" id="MobiDB-lite"/>
    </source>
</evidence>
<dbReference type="SUPFAM" id="SSF46785">
    <property type="entry name" value="Winged helix' DNA-binding domain"/>
    <property type="match status" value="1"/>
</dbReference>
<dbReference type="Pfam" id="PF00250">
    <property type="entry name" value="Forkhead"/>
    <property type="match status" value="1"/>
</dbReference>
<evidence type="ECO:0000256" key="1">
    <source>
        <dbReference type="ARBA" id="ARBA00023125"/>
    </source>
</evidence>
<comment type="subcellular location">
    <subcellularLocation>
        <location evidence="3">Nucleus</location>
    </subcellularLocation>
</comment>
<dbReference type="InterPro" id="IPR047519">
    <property type="entry name" value="FH_FOXQ2-like"/>
</dbReference>
<dbReference type="FunFam" id="1.10.10.10:FF:000352">
    <property type="entry name" value="Forkhead box Q2"/>
    <property type="match status" value="1"/>
</dbReference>
<feature type="region of interest" description="Disordered" evidence="4">
    <location>
        <begin position="303"/>
        <end position="329"/>
    </location>
</feature>